<organism evidence="2 3">
    <name type="scientific">Capsicum annuum</name>
    <name type="common">Capsicum pepper</name>
    <dbReference type="NCBI Taxonomy" id="4072"/>
    <lineage>
        <taxon>Eukaryota</taxon>
        <taxon>Viridiplantae</taxon>
        <taxon>Streptophyta</taxon>
        <taxon>Embryophyta</taxon>
        <taxon>Tracheophyta</taxon>
        <taxon>Spermatophyta</taxon>
        <taxon>Magnoliopsida</taxon>
        <taxon>eudicotyledons</taxon>
        <taxon>Gunneridae</taxon>
        <taxon>Pentapetalae</taxon>
        <taxon>asterids</taxon>
        <taxon>lamiids</taxon>
        <taxon>Solanales</taxon>
        <taxon>Solanaceae</taxon>
        <taxon>Solanoideae</taxon>
        <taxon>Capsiceae</taxon>
        <taxon>Capsicum</taxon>
    </lineage>
</organism>
<evidence type="ECO:0000313" key="2">
    <source>
        <dbReference type="EMBL" id="PHT72988.1"/>
    </source>
</evidence>
<comment type="caution">
    <text evidence="2">The sequence shown here is derived from an EMBL/GenBank/DDBJ whole genome shotgun (WGS) entry which is preliminary data.</text>
</comment>
<dbReference type="EMBL" id="AYRZ02000009">
    <property type="protein sequence ID" value="PHT72988.1"/>
    <property type="molecule type" value="Genomic_DNA"/>
</dbReference>
<evidence type="ECO:0000313" key="3">
    <source>
        <dbReference type="Proteomes" id="UP000222542"/>
    </source>
</evidence>
<dbReference type="Proteomes" id="UP000222542">
    <property type="component" value="Unassembled WGS sequence"/>
</dbReference>
<evidence type="ECO:0000256" key="1">
    <source>
        <dbReference type="SAM" id="MobiDB-lite"/>
    </source>
</evidence>
<feature type="compositionally biased region" description="Basic and acidic residues" evidence="1">
    <location>
        <begin position="83"/>
        <end position="92"/>
    </location>
</feature>
<keyword evidence="3" id="KW-1185">Reference proteome</keyword>
<feature type="region of interest" description="Disordered" evidence="1">
    <location>
        <begin position="1"/>
        <end position="92"/>
    </location>
</feature>
<reference evidence="2 3" key="1">
    <citation type="journal article" date="2014" name="Nat. Genet.">
        <title>Genome sequence of the hot pepper provides insights into the evolution of pungency in Capsicum species.</title>
        <authorList>
            <person name="Kim S."/>
            <person name="Park M."/>
            <person name="Yeom S.I."/>
            <person name="Kim Y.M."/>
            <person name="Lee J.M."/>
            <person name="Lee H.A."/>
            <person name="Seo E."/>
            <person name="Choi J."/>
            <person name="Cheong K."/>
            <person name="Kim K.T."/>
            <person name="Jung K."/>
            <person name="Lee G.W."/>
            <person name="Oh S.K."/>
            <person name="Bae C."/>
            <person name="Kim S.B."/>
            <person name="Lee H.Y."/>
            <person name="Kim S.Y."/>
            <person name="Kim M.S."/>
            <person name="Kang B.C."/>
            <person name="Jo Y.D."/>
            <person name="Yang H.B."/>
            <person name="Jeong H.J."/>
            <person name="Kang W.H."/>
            <person name="Kwon J.K."/>
            <person name="Shin C."/>
            <person name="Lim J.Y."/>
            <person name="Park J.H."/>
            <person name="Huh J.H."/>
            <person name="Kim J.S."/>
            <person name="Kim B.D."/>
            <person name="Cohen O."/>
            <person name="Paran I."/>
            <person name="Suh M.C."/>
            <person name="Lee S.B."/>
            <person name="Kim Y.K."/>
            <person name="Shin Y."/>
            <person name="Noh S.J."/>
            <person name="Park J."/>
            <person name="Seo Y.S."/>
            <person name="Kwon S.Y."/>
            <person name="Kim H.A."/>
            <person name="Park J.M."/>
            <person name="Kim H.J."/>
            <person name="Choi S.B."/>
            <person name="Bosland P.W."/>
            <person name="Reeves G."/>
            <person name="Jo S.H."/>
            <person name="Lee B.W."/>
            <person name="Cho H.T."/>
            <person name="Choi H.S."/>
            <person name="Lee M.S."/>
            <person name="Yu Y."/>
            <person name="Do Choi Y."/>
            <person name="Park B.S."/>
            <person name="van Deynze A."/>
            <person name="Ashrafi H."/>
            <person name="Hill T."/>
            <person name="Kim W.T."/>
            <person name="Pai H.S."/>
            <person name="Ahn H.K."/>
            <person name="Yeam I."/>
            <person name="Giovannoni J.J."/>
            <person name="Rose J.K."/>
            <person name="Sorensen I."/>
            <person name="Lee S.J."/>
            <person name="Kim R.W."/>
            <person name="Choi I.Y."/>
            <person name="Choi B.S."/>
            <person name="Lim J.S."/>
            <person name="Lee Y.H."/>
            <person name="Choi D."/>
        </authorList>
    </citation>
    <scope>NUCLEOTIDE SEQUENCE [LARGE SCALE GENOMIC DNA]</scope>
    <source>
        <strain evidence="3">cv. CM334</strain>
    </source>
</reference>
<reference evidence="2 3" key="2">
    <citation type="journal article" date="2017" name="Genome Biol.">
        <title>New reference genome sequences of hot pepper reveal the massive evolution of plant disease-resistance genes by retroduplication.</title>
        <authorList>
            <person name="Kim S."/>
            <person name="Park J."/>
            <person name="Yeom S.I."/>
            <person name="Kim Y.M."/>
            <person name="Seo E."/>
            <person name="Kim K.T."/>
            <person name="Kim M.S."/>
            <person name="Lee J.M."/>
            <person name="Cheong K."/>
            <person name="Shin H.S."/>
            <person name="Kim S.B."/>
            <person name="Han K."/>
            <person name="Lee J."/>
            <person name="Park M."/>
            <person name="Lee H.A."/>
            <person name="Lee H.Y."/>
            <person name="Lee Y."/>
            <person name="Oh S."/>
            <person name="Lee J.H."/>
            <person name="Choi E."/>
            <person name="Choi E."/>
            <person name="Lee S.E."/>
            <person name="Jeon J."/>
            <person name="Kim H."/>
            <person name="Choi G."/>
            <person name="Song H."/>
            <person name="Lee J."/>
            <person name="Lee S.C."/>
            <person name="Kwon J.K."/>
            <person name="Lee H.Y."/>
            <person name="Koo N."/>
            <person name="Hong Y."/>
            <person name="Kim R.W."/>
            <person name="Kang W.H."/>
            <person name="Huh J.H."/>
            <person name="Kang B.C."/>
            <person name="Yang T.J."/>
            <person name="Lee Y.H."/>
            <person name="Bennetzen J.L."/>
            <person name="Choi D."/>
        </authorList>
    </citation>
    <scope>NUCLEOTIDE SEQUENCE [LARGE SCALE GENOMIC DNA]</scope>
    <source>
        <strain evidence="3">cv. CM334</strain>
    </source>
</reference>
<proteinExistence type="predicted"/>
<dbReference type="Gramene" id="PHT72988">
    <property type="protein sequence ID" value="PHT72988"/>
    <property type="gene ID" value="T459_23773"/>
</dbReference>
<feature type="compositionally biased region" description="Polar residues" evidence="1">
    <location>
        <begin position="51"/>
        <end position="67"/>
    </location>
</feature>
<protein>
    <submittedName>
        <fullName evidence="2">Uncharacterized protein</fullName>
    </submittedName>
</protein>
<feature type="compositionally biased region" description="Basic and acidic residues" evidence="1">
    <location>
        <begin position="35"/>
        <end position="45"/>
    </location>
</feature>
<dbReference type="AlphaFoldDB" id="A0A2G2YT92"/>
<accession>A0A2G2YT92</accession>
<sequence length="116" mass="12392">MVAQGSSGTRDENISSPVCTEKTDADASPNGFVTAKEKLEIDTRQRRGLSRSPSASISPQNDNTLMNKGSGKNVGNVTSRNAGKGEDSLDDSTRRCLEMLVGPDGELPEKLRNIEP</sequence>
<feature type="compositionally biased region" description="Polar residues" evidence="1">
    <location>
        <begin position="1"/>
        <end position="18"/>
    </location>
</feature>
<name>A0A2G2YT92_CAPAN</name>
<gene>
    <name evidence="2" type="ORF">T459_23773</name>
</gene>
<dbReference type="STRING" id="4072.A0A2G2YT92"/>